<comment type="caution">
    <text evidence="2">The sequence shown here is derived from an EMBL/GenBank/DDBJ whole genome shotgun (WGS) entry which is preliminary data.</text>
</comment>
<accession>A0A0G1MXL0</accession>
<keyword evidence="1" id="KW-0472">Membrane</keyword>
<evidence type="ECO:0000313" key="3">
    <source>
        <dbReference type="Proteomes" id="UP000034911"/>
    </source>
</evidence>
<dbReference type="Proteomes" id="UP000034911">
    <property type="component" value="Unassembled WGS sequence"/>
</dbReference>
<evidence type="ECO:0000256" key="1">
    <source>
        <dbReference type="SAM" id="Phobius"/>
    </source>
</evidence>
<proteinExistence type="predicted"/>
<feature type="transmembrane region" description="Helical" evidence="1">
    <location>
        <begin position="15"/>
        <end position="39"/>
    </location>
</feature>
<keyword evidence="1" id="KW-0812">Transmembrane</keyword>
<name>A0A0G1MXL0_9BACT</name>
<gene>
    <name evidence="2" type="ORF">UX20_C0035G0006</name>
</gene>
<evidence type="ECO:0008006" key="4">
    <source>
        <dbReference type="Google" id="ProtNLM"/>
    </source>
</evidence>
<evidence type="ECO:0000313" key="2">
    <source>
        <dbReference type="EMBL" id="KKU12984.1"/>
    </source>
</evidence>
<organism evidence="2 3">
    <name type="scientific">Candidatus Magasanikbacteria bacterium GW2011_GWC2_45_8</name>
    <dbReference type="NCBI Taxonomy" id="1619050"/>
    <lineage>
        <taxon>Bacteria</taxon>
        <taxon>Candidatus Magasanikiibacteriota</taxon>
    </lineage>
</organism>
<dbReference type="InterPro" id="IPR011055">
    <property type="entry name" value="Dup_hybrid_motif"/>
</dbReference>
<protein>
    <recommendedName>
        <fullName evidence="4">Type 4 fimbrial biogenesis protein PilX N-terminal domain-containing protein</fullName>
    </recommendedName>
</protein>
<dbReference type="AlphaFoldDB" id="A0A0G1MXL0"/>
<dbReference type="Gene3D" id="2.70.70.10">
    <property type="entry name" value="Glucose Permease (Domain IIA)"/>
    <property type="match status" value="1"/>
</dbReference>
<keyword evidence="1" id="KW-1133">Transmembrane helix</keyword>
<dbReference type="EMBL" id="LCLH01000035">
    <property type="protein sequence ID" value="KKU12984.1"/>
    <property type="molecule type" value="Genomic_DNA"/>
</dbReference>
<reference evidence="2 3" key="1">
    <citation type="journal article" date="2015" name="Nature">
        <title>rRNA introns, odd ribosomes, and small enigmatic genomes across a large radiation of phyla.</title>
        <authorList>
            <person name="Brown C.T."/>
            <person name="Hug L.A."/>
            <person name="Thomas B.C."/>
            <person name="Sharon I."/>
            <person name="Castelle C.J."/>
            <person name="Singh A."/>
            <person name="Wilkins M.J."/>
            <person name="Williams K.H."/>
            <person name="Banfield J.F."/>
        </authorList>
    </citation>
    <scope>NUCLEOTIDE SEQUENCE [LARGE SCALE GENOMIC DNA]</scope>
</reference>
<dbReference type="STRING" id="1619050.UX20_C0035G0006"/>
<sequence length="365" mass="38673">MARKMFGAQVQRGNILLVVMVFGALAITTLVMGMSNFAVMENRAARAKNQNEIAFQIAEAGINYYRWHLAHNPADLQDGTGAPGPYVHDYKDKNGTAVGKFSLDISAPPNGSSIITIKSTGYSLANIKNKRTLKVRIGFPSLSDYGFLTNSDVWIGDTEVIHGKLHANGGIRFDGQADAPITSAKSTYQCQSMHGSGCNNTTKPGVWGSGGPQNFWKFPVPGQSITAEFCADNTGFGAEACHSGIDIGTASNRNADILSAGSGVVTKVQKNWAGFRNGNVCVFHGWDAKGNPITTHYGHVRGPDSGGVLGGDDDLLHTRLGQTPGLLEYVLYGPASCLAPEGRDDAVGAIIRAALGDFQIGAVKR</sequence>
<feature type="non-terminal residue" evidence="2">
    <location>
        <position position="365"/>
    </location>
</feature>